<dbReference type="AlphaFoldDB" id="A0A7J5BBP6"/>
<gene>
    <name evidence="1" type="ORF">F8O05_06525</name>
</gene>
<comment type="caution">
    <text evidence="1">The sequence shown here is derived from an EMBL/GenBank/DDBJ whole genome shotgun (WGS) entry which is preliminary data.</text>
</comment>
<dbReference type="Proteomes" id="UP000433493">
    <property type="component" value="Unassembled WGS sequence"/>
</dbReference>
<evidence type="ECO:0000313" key="1">
    <source>
        <dbReference type="EMBL" id="KAB1643536.1"/>
    </source>
</evidence>
<accession>A0A7J5BBP6</accession>
<organism evidence="1 2">
    <name type="scientific">Gulosibacter chungangensis</name>
    <dbReference type="NCBI Taxonomy" id="979746"/>
    <lineage>
        <taxon>Bacteria</taxon>
        <taxon>Bacillati</taxon>
        <taxon>Actinomycetota</taxon>
        <taxon>Actinomycetes</taxon>
        <taxon>Micrococcales</taxon>
        <taxon>Microbacteriaceae</taxon>
        <taxon>Gulosibacter</taxon>
    </lineage>
</organism>
<sequence>MAQLEAAFEDAGGNCSEASPSAEEWQYFAGTIGAEVSQLCTYGNGDTAILSLFESEETKTSYLEQFDSADFNMTIEHGDRWIIDYVNASDYSDLPLIGGQHY</sequence>
<reference evidence="1 2" key="1">
    <citation type="submission" date="2019-09" db="EMBL/GenBank/DDBJ databases">
        <title>Phylogeny of genus Pseudoclavibacter and closely related genus.</title>
        <authorList>
            <person name="Li Y."/>
        </authorList>
    </citation>
    <scope>NUCLEOTIDE SEQUENCE [LARGE SCALE GENOMIC DNA]</scope>
    <source>
        <strain evidence="1 2">KCTC 13959</strain>
    </source>
</reference>
<keyword evidence="2" id="KW-1185">Reference proteome</keyword>
<proteinExistence type="predicted"/>
<name>A0A7J5BBP6_9MICO</name>
<dbReference type="RefSeq" id="WP_158051951.1">
    <property type="nucleotide sequence ID" value="NZ_WBKB01000003.1"/>
</dbReference>
<dbReference type="EMBL" id="WBKB01000003">
    <property type="protein sequence ID" value="KAB1643536.1"/>
    <property type="molecule type" value="Genomic_DNA"/>
</dbReference>
<evidence type="ECO:0000313" key="2">
    <source>
        <dbReference type="Proteomes" id="UP000433493"/>
    </source>
</evidence>
<protein>
    <submittedName>
        <fullName evidence="1">Uncharacterized protein</fullName>
    </submittedName>
</protein>